<reference evidence="3 5" key="1">
    <citation type="submission" date="2019-08" db="EMBL/GenBank/DDBJ databases">
        <title>Comparative genome analysis confer to the adaptation heavy metal polluted environment.</title>
        <authorList>
            <person name="Li Y."/>
        </authorList>
    </citation>
    <scope>NUCLEOTIDE SEQUENCE [LARGE SCALE GENOMIC DNA]</scope>
    <source>
        <strain evidence="3 5">P2</strain>
    </source>
</reference>
<dbReference type="Proteomes" id="UP000250557">
    <property type="component" value="Chromosome"/>
</dbReference>
<protein>
    <submittedName>
        <fullName evidence="3">Conjugative transposon protein TraM</fullName>
    </submittedName>
</protein>
<evidence type="ECO:0000313" key="3">
    <source>
        <dbReference type="EMBL" id="QEM03691.1"/>
    </source>
</evidence>
<proteinExistence type="predicted"/>
<organism evidence="3 5">
    <name type="scientific">Mucilaginibacter rubeus</name>
    <dbReference type="NCBI Taxonomy" id="2027860"/>
    <lineage>
        <taxon>Bacteria</taxon>
        <taxon>Pseudomonadati</taxon>
        <taxon>Bacteroidota</taxon>
        <taxon>Sphingobacteriia</taxon>
        <taxon>Sphingobacteriales</taxon>
        <taxon>Sphingobacteriaceae</taxon>
        <taxon>Mucilaginibacter</taxon>
    </lineage>
</organism>
<feature type="domain" description="Conjugative transposon TraM C-terminal" evidence="2">
    <location>
        <begin position="231"/>
        <end position="378"/>
    </location>
</feature>
<feature type="region of interest" description="Disordered" evidence="1">
    <location>
        <begin position="73"/>
        <end position="96"/>
    </location>
</feature>
<accession>A0AAE6JE34</accession>
<name>A0AAE6JE34_9SPHI</name>
<reference evidence="4 6" key="2">
    <citation type="submission" date="2021-03" db="EMBL/GenBank/DDBJ databases">
        <title>Mucilaginibacter strains isolated from gold and copper mining confer multi heavy-metal resistance.</title>
        <authorList>
            <person name="Li Y."/>
        </authorList>
    </citation>
    <scope>NUCLEOTIDE SEQUENCE [LARGE SCALE GENOMIC DNA]</scope>
    <source>
        <strain evidence="4 6">P2-4</strain>
    </source>
</reference>
<dbReference type="AlphaFoldDB" id="A0AAE6JE34"/>
<evidence type="ECO:0000256" key="1">
    <source>
        <dbReference type="SAM" id="MobiDB-lite"/>
    </source>
</evidence>
<evidence type="ECO:0000313" key="4">
    <source>
        <dbReference type="EMBL" id="QTE47538.1"/>
    </source>
</evidence>
<gene>
    <name evidence="3" type="primary">traM</name>
    <name evidence="3" type="ORF">DIU31_009260</name>
    <name evidence="4" type="ORF">J3L21_18385</name>
</gene>
<evidence type="ECO:0000259" key="2">
    <source>
        <dbReference type="Pfam" id="PF12508"/>
    </source>
</evidence>
<evidence type="ECO:0000313" key="5">
    <source>
        <dbReference type="Proteomes" id="UP000250557"/>
    </source>
</evidence>
<keyword evidence="6" id="KW-1185">Reference proteome</keyword>
<sequence length="386" mass="43188">MKINLRQPKYILPLLALPFLCLFFYVYHSSASKNKKQVKQEAGFNSTVADVSPDIKKRNLENKLDAYRDRYKNADGNSAVSPIPSEAPGNGGMSTATRQKRQLDSIDSVMKQRFIMPTSKTQIPKSTYNSHDQQMADALNLISHQKKSQPPLNSGTPQPGEKDPMELFKKQMAYMDSIKKLSDPNYQKEQQEAKLKAEQKKAEDQTLSVVKFSESTDEFNTIKPQKDQSFITAMIDENITGYAGSRIRLRLLEPIVAGKVTVPKDSYLYALISGFSGQRVVLTVRSILYNGQMLPVKLDIYDQDGLPGLYVPDSQFRDFTKDLGTNSIQGVSIDNGSGSGSQFLMSTASKLFQSTSNAIASAIRKNKAKIKYNSYIYLIDTKNLNQ</sequence>
<dbReference type="InterPro" id="IPR022187">
    <property type="entry name" value="Conjug_transposon_TraM"/>
</dbReference>
<dbReference type="RefSeq" id="WP_112652476.1">
    <property type="nucleotide sequence ID" value="NZ_CP043451.1"/>
</dbReference>
<dbReference type="NCBIfam" id="TIGR03779">
    <property type="entry name" value="Bac_Flav_CT_M"/>
    <property type="match status" value="1"/>
</dbReference>
<evidence type="ECO:0000313" key="6">
    <source>
        <dbReference type="Proteomes" id="UP000663940"/>
    </source>
</evidence>
<dbReference type="InterPro" id="IPR055407">
    <property type="entry name" value="TraM_C"/>
</dbReference>
<dbReference type="EMBL" id="CP043451">
    <property type="protein sequence ID" value="QEM03691.1"/>
    <property type="molecule type" value="Genomic_DNA"/>
</dbReference>
<dbReference type="Pfam" id="PF12508">
    <property type="entry name" value="Transposon_TraM"/>
    <property type="match status" value="1"/>
</dbReference>
<dbReference type="EMBL" id="CP071880">
    <property type="protein sequence ID" value="QTE47538.1"/>
    <property type="molecule type" value="Genomic_DNA"/>
</dbReference>
<dbReference type="Proteomes" id="UP000663940">
    <property type="component" value="Chromosome"/>
</dbReference>